<dbReference type="EnsemblProtists" id="EKX44687">
    <property type="protein sequence ID" value="EKX44687"/>
    <property type="gene ID" value="GUITHDRAFT_109466"/>
</dbReference>
<dbReference type="EMBL" id="JH993003">
    <property type="protein sequence ID" value="EKX44687.1"/>
    <property type="molecule type" value="Genomic_DNA"/>
</dbReference>
<protein>
    <recommendedName>
        <fullName evidence="6">L-Fucosyltransferase</fullName>
    </recommendedName>
</protein>
<dbReference type="GeneID" id="17301401"/>
<accession>L1J8M6</accession>
<dbReference type="STRING" id="905079.L1J8M6"/>
<dbReference type="AlphaFoldDB" id="L1J8M6"/>
<dbReference type="Gene3D" id="3.40.50.11350">
    <property type="match status" value="1"/>
</dbReference>
<reference evidence="3 5" key="1">
    <citation type="journal article" date="2012" name="Nature">
        <title>Algal genomes reveal evolutionary mosaicism and the fate of nucleomorphs.</title>
        <authorList>
            <consortium name="DOE Joint Genome Institute"/>
            <person name="Curtis B.A."/>
            <person name="Tanifuji G."/>
            <person name="Burki F."/>
            <person name="Gruber A."/>
            <person name="Irimia M."/>
            <person name="Maruyama S."/>
            <person name="Arias M.C."/>
            <person name="Ball S.G."/>
            <person name="Gile G.H."/>
            <person name="Hirakawa Y."/>
            <person name="Hopkins J.F."/>
            <person name="Kuo A."/>
            <person name="Rensing S.A."/>
            <person name="Schmutz J."/>
            <person name="Symeonidi A."/>
            <person name="Elias M."/>
            <person name="Eveleigh R.J."/>
            <person name="Herman E.K."/>
            <person name="Klute M.J."/>
            <person name="Nakayama T."/>
            <person name="Obornik M."/>
            <person name="Reyes-Prieto A."/>
            <person name="Armbrust E.V."/>
            <person name="Aves S.J."/>
            <person name="Beiko R.G."/>
            <person name="Coutinho P."/>
            <person name="Dacks J.B."/>
            <person name="Durnford D.G."/>
            <person name="Fast N.M."/>
            <person name="Green B.R."/>
            <person name="Grisdale C.J."/>
            <person name="Hempel F."/>
            <person name="Henrissat B."/>
            <person name="Hoppner M.P."/>
            <person name="Ishida K."/>
            <person name="Kim E."/>
            <person name="Koreny L."/>
            <person name="Kroth P.G."/>
            <person name="Liu Y."/>
            <person name="Malik S.B."/>
            <person name="Maier U.G."/>
            <person name="McRose D."/>
            <person name="Mock T."/>
            <person name="Neilson J.A."/>
            <person name="Onodera N.T."/>
            <person name="Poole A.M."/>
            <person name="Pritham E.J."/>
            <person name="Richards T.A."/>
            <person name="Rocap G."/>
            <person name="Roy S.W."/>
            <person name="Sarai C."/>
            <person name="Schaack S."/>
            <person name="Shirato S."/>
            <person name="Slamovits C.H."/>
            <person name="Spencer D.F."/>
            <person name="Suzuki S."/>
            <person name="Worden A.Z."/>
            <person name="Zauner S."/>
            <person name="Barry K."/>
            <person name="Bell C."/>
            <person name="Bharti A.K."/>
            <person name="Crow J.A."/>
            <person name="Grimwood J."/>
            <person name="Kramer R."/>
            <person name="Lindquist E."/>
            <person name="Lucas S."/>
            <person name="Salamov A."/>
            <person name="McFadden G.I."/>
            <person name="Lane C.E."/>
            <person name="Keeling P.J."/>
            <person name="Gray M.W."/>
            <person name="Grigoriev I.V."/>
            <person name="Archibald J.M."/>
        </authorList>
    </citation>
    <scope>NUCLEOTIDE SEQUENCE</scope>
    <source>
        <strain evidence="3 5">CCMP2712</strain>
    </source>
</reference>
<evidence type="ECO:0000313" key="3">
    <source>
        <dbReference type="EMBL" id="EKX44687.1"/>
    </source>
</evidence>
<keyword evidence="1" id="KW-0328">Glycosyltransferase</keyword>
<evidence type="ECO:0000256" key="1">
    <source>
        <dbReference type="ARBA" id="ARBA00022676"/>
    </source>
</evidence>
<dbReference type="HOGENOM" id="CLU_881234_0_0_1"/>
<evidence type="ECO:0000313" key="4">
    <source>
        <dbReference type="EnsemblProtists" id="EKX44687"/>
    </source>
</evidence>
<dbReference type="RefSeq" id="XP_005831667.1">
    <property type="nucleotide sequence ID" value="XM_005831610.1"/>
</dbReference>
<proteinExistence type="predicted"/>
<dbReference type="KEGG" id="gtt:GUITHDRAFT_109466"/>
<dbReference type="PANTHER" id="PTHR11927:SF9">
    <property type="entry name" value="L-FUCOSYLTRANSFERASE"/>
    <property type="match status" value="1"/>
</dbReference>
<keyword evidence="2" id="KW-0808">Transferase</keyword>
<dbReference type="PaxDb" id="55529-EKX44687"/>
<name>L1J8M6_GUITC</name>
<dbReference type="Pfam" id="PF01531">
    <property type="entry name" value="Glyco_transf_11"/>
    <property type="match status" value="1"/>
</dbReference>
<dbReference type="OMA" id="QICTVER"/>
<reference evidence="4" key="3">
    <citation type="submission" date="2016-03" db="UniProtKB">
        <authorList>
            <consortium name="EnsemblProtists"/>
        </authorList>
    </citation>
    <scope>IDENTIFICATION</scope>
</reference>
<dbReference type="GO" id="GO:0016020">
    <property type="term" value="C:membrane"/>
    <property type="evidence" value="ECO:0007669"/>
    <property type="project" value="InterPro"/>
</dbReference>
<dbReference type="GO" id="GO:0005975">
    <property type="term" value="P:carbohydrate metabolic process"/>
    <property type="evidence" value="ECO:0007669"/>
    <property type="project" value="InterPro"/>
</dbReference>
<evidence type="ECO:0000256" key="2">
    <source>
        <dbReference type="ARBA" id="ARBA00022679"/>
    </source>
</evidence>
<evidence type="ECO:0000313" key="5">
    <source>
        <dbReference type="Proteomes" id="UP000011087"/>
    </source>
</evidence>
<keyword evidence="5" id="KW-1185">Reference proteome</keyword>
<gene>
    <name evidence="3" type="ORF">GUITHDRAFT_109466</name>
</gene>
<dbReference type="OrthoDB" id="3226at2759"/>
<reference evidence="5" key="2">
    <citation type="submission" date="2012-11" db="EMBL/GenBank/DDBJ databases">
        <authorList>
            <person name="Kuo A."/>
            <person name="Curtis B.A."/>
            <person name="Tanifuji G."/>
            <person name="Burki F."/>
            <person name="Gruber A."/>
            <person name="Irimia M."/>
            <person name="Maruyama S."/>
            <person name="Arias M.C."/>
            <person name="Ball S.G."/>
            <person name="Gile G.H."/>
            <person name="Hirakawa Y."/>
            <person name="Hopkins J.F."/>
            <person name="Rensing S.A."/>
            <person name="Schmutz J."/>
            <person name="Symeonidi A."/>
            <person name="Elias M."/>
            <person name="Eveleigh R.J."/>
            <person name="Herman E.K."/>
            <person name="Klute M.J."/>
            <person name="Nakayama T."/>
            <person name="Obornik M."/>
            <person name="Reyes-Prieto A."/>
            <person name="Armbrust E.V."/>
            <person name="Aves S.J."/>
            <person name="Beiko R.G."/>
            <person name="Coutinho P."/>
            <person name="Dacks J.B."/>
            <person name="Durnford D.G."/>
            <person name="Fast N.M."/>
            <person name="Green B.R."/>
            <person name="Grisdale C."/>
            <person name="Hempe F."/>
            <person name="Henrissat B."/>
            <person name="Hoppner M.P."/>
            <person name="Ishida K.-I."/>
            <person name="Kim E."/>
            <person name="Koreny L."/>
            <person name="Kroth P.G."/>
            <person name="Liu Y."/>
            <person name="Malik S.-B."/>
            <person name="Maier U.G."/>
            <person name="McRose D."/>
            <person name="Mock T."/>
            <person name="Neilson J.A."/>
            <person name="Onodera N.T."/>
            <person name="Poole A.M."/>
            <person name="Pritham E.J."/>
            <person name="Richards T.A."/>
            <person name="Rocap G."/>
            <person name="Roy S.W."/>
            <person name="Sarai C."/>
            <person name="Schaack S."/>
            <person name="Shirato S."/>
            <person name="Slamovits C.H."/>
            <person name="Spencer D.F."/>
            <person name="Suzuki S."/>
            <person name="Worden A.Z."/>
            <person name="Zauner S."/>
            <person name="Barry K."/>
            <person name="Bell C."/>
            <person name="Bharti A.K."/>
            <person name="Crow J.A."/>
            <person name="Grimwood J."/>
            <person name="Kramer R."/>
            <person name="Lindquist E."/>
            <person name="Lucas S."/>
            <person name="Salamov A."/>
            <person name="McFadden G.I."/>
            <person name="Lane C.E."/>
            <person name="Keeling P.J."/>
            <person name="Gray M.W."/>
            <person name="Grigoriev I.V."/>
            <person name="Archibald J.M."/>
        </authorList>
    </citation>
    <scope>NUCLEOTIDE SEQUENCE</scope>
    <source>
        <strain evidence="5">CCMP2712</strain>
    </source>
</reference>
<dbReference type="Proteomes" id="UP000011087">
    <property type="component" value="Unassembled WGS sequence"/>
</dbReference>
<sequence>MTSSLPGLLGNLMFDYAALIGLADFYGFRPLLTLNNSFMREEGGARRVDDLSRRRIEAFARWFRLDIEDEVANSMPWRDYKKQKGWGRYDESLCMISNQTHVRVETSFSFKYFEGLGRGKLRGEVFVFPSTVREKGEAFLLDLRRKHQQIVGIHVRRGDKTWEFHMFDSWSHDAGYISRAVQTLRRVLRGAVAFLVVTDDPHWAQGAFRGFENVHFSPFHTSPACKVELVKQSAMYCEITISGSSTFSWWAAYLASDQTLTVAPRAPVNPDGPFGPCEQGGKEENRNVCASTNTSYISRVNYHVQCKEYSSHVALK</sequence>
<evidence type="ECO:0008006" key="6">
    <source>
        <dbReference type="Google" id="ProtNLM"/>
    </source>
</evidence>
<organism evidence="3">
    <name type="scientific">Guillardia theta (strain CCMP2712)</name>
    <name type="common">Cryptophyte</name>
    <dbReference type="NCBI Taxonomy" id="905079"/>
    <lineage>
        <taxon>Eukaryota</taxon>
        <taxon>Cryptophyceae</taxon>
        <taxon>Pyrenomonadales</taxon>
        <taxon>Geminigeraceae</taxon>
        <taxon>Guillardia</taxon>
    </lineage>
</organism>
<dbReference type="PANTHER" id="PTHR11927">
    <property type="entry name" value="GALACTOSIDE 2-L-FUCOSYLTRANSFERASE"/>
    <property type="match status" value="1"/>
</dbReference>
<dbReference type="GO" id="GO:0008107">
    <property type="term" value="F:galactoside 2-alpha-L-fucosyltransferase activity"/>
    <property type="evidence" value="ECO:0007669"/>
    <property type="project" value="InterPro"/>
</dbReference>
<dbReference type="InterPro" id="IPR002516">
    <property type="entry name" value="Glyco_trans_11"/>
</dbReference>
<dbReference type="CDD" id="cd11301">
    <property type="entry name" value="Fut1_Fut2_like"/>
    <property type="match status" value="1"/>
</dbReference>